<keyword evidence="3" id="KW-1185">Reference proteome</keyword>
<dbReference type="STRING" id="44252.DJ90_3510"/>
<reference evidence="2 4" key="2">
    <citation type="submission" date="2019-11" db="EMBL/GenBank/DDBJ databases">
        <title>Draft genome sequences of five Paenibacillus species of dairy origin.</title>
        <authorList>
            <person name="Olajide A.M."/>
            <person name="Chen S."/>
            <person name="Lapointe G."/>
        </authorList>
    </citation>
    <scope>NUCLEOTIDE SEQUENCE [LARGE SCALE GENOMIC DNA]</scope>
    <source>
        <strain evidence="2 4">3CT49</strain>
    </source>
</reference>
<proteinExistence type="predicted"/>
<dbReference type="GeneID" id="77006230"/>
<dbReference type="PATRIC" id="fig|44252.3.peg.2006"/>
<accession>A0A090ZER6</accession>
<evidence type="ECO:0000313" key="3">
    <source>
        <dbReference type="Proteomes" id="UP000029278"/>
    </source>
</evidence>
<dbReference type="Proteomes" id="UP000029278">
    <property type="component" value="Unassembled WGS sequence"/>
</dbReference>
<dbReference type="Proteomes" id="UP000442469">
    <property type="component" value="Unassembled WGS sequence"/>
</dbReference>
<comment type="caution">
    <text evidence="1">The sequence shown here is derived from an EMBL/GenBank/DDBJ whole genome shotgun (WGS) entry which is preliminary data.</text>
</comment>
<dbReference type="EMBL" id="WNZZ01000005">
    <property type="protein sequence ID" value="MUG22523.1"/>
    <property type="molecule type" value="Genomic_DNA"/>
</dbReference>
<dbReference type="Pfam" id="PF11213">
    <property type="entry name" value="DUF3006"/>
    <property type="match status" value="1"/>
</dbReference>
<organism evidence="1 3">
    <name type="scientific">Paenibacillus macerans</name>
    <name type="common">Bacillus macerans</name>
    <dbReference type="NCBI Taxonomy" id="44252"/>
    <lineage>
        <taxon>Bacteria</taxon>
        <taxon>Bacillati</taxon>
        <taxon>Bacillota</taxon>
        <taxon>Bacilli</taxon>
        <taxon>Bacillales</taxon>
        <taxon>Paenibacillaceae</taxon>
        <taxon>Paenibacillus</taxon>
    </lineage>
</organism>
<gene>
    <name evidence="1" type="ORF">DJ90_3510</name>
    <name evidence="2" type="ORF">GNQ08_08880</name>
</gene>
<reference evidence="1 3" key="1">
    <citation type="submission" date="2014-04" db="EMBL/GenBank/DDBJ databases">
        <authorList>
            <person name="Bishop-Lilly K.A."/>
            <person name="Broomall S.M."/>
            <person name="Chain P.S."/>
            <person name="Chertkov O."/>
            <person name="Coyne S.R."/>
            <person name="Daligault H.E."/>
            <person name="Davenport K.W."/>
            <person name="Erkkila T."/>
            <person name="Frey K.G."/>
            <person name="Gibbons H.S."/>
            <person name="Gu W."/>
            <person name="Jaissle J."/>
            <person name="Johnson S.L."/>
            <person name="Koroleva G.I."/>
            <person name="Ladner J.T."/>
            <person name="Lo C.-C."/>
            <person name="Minogue T.D."/>
            <person name="Munk C."/>
            <person name="Palacios G.F."/>
            <person name="Redden C.L."/>
            <person name="Rosenzweig C.N."/>
            <person name="Scholz M.B."/>
            <person name="Teshima H."/>
            <person name="Xu Y."/>
        </authorList>
    </citation>
    <scope>NUCLEOTIDE SEQUENCE [LARGE SCALE GENOMIC DNA]</scope>
    <source>
        <strain evidence="1 3">8244</strain>
    </source>
</reference>
<dbReference type="EMBL" id="JMQA01000021">
    <property type="protein sequence ID" value="KFN09819.1"/>
    <property type="molecule type" value="Genomic_DNA"/>
</dbReference>
<dbReference type="HOGENOM" id="CLU_181623_2_2_9"/>
<dbReference type="RefSeq" id="WP_036621462.1">
    <property type="nucleotide sequence ID" value="NZ_CP086393.1"/>
</dbReference>
<dbReference type="AlphaFoldDB" id="A0A090ZER6"/>
<sequence length="70" mass="7974">MLHVVDRFEGEFCIIESDGVTRDVPRKLVDPGVKPGDVVEWSGGKWVANREQTASRSKEIKSLMDELWED</sequence>
<name>A0A090ZER6_PAEMA</name>
<evidence type="ECO:0000313" key="2">
    <source>
        <dbReference type="EMBL" id="MUG22523.1"/>
    </source>
</evidence>
<evidence type="ECO:0000313" key="4">
    <source>
        <dbReference type="Proteomes" id="UP000442469"/>
    </source>
</evidence>
<protein>
    <submittedName>
        <fullName evidence="2">DUF3006 family protein</fullName>
    </submittedName>
</protein>
<dbReference type="OrthoDB" id="164847at2"/>
<dbReference type="InterPro" id="IPR021377">
    <property type="entry name" value="DUF3006"/>
</dbReference>
<evidence type="ECO:0000313" key="1">
    <source>
        <dbReference type="EMBL" id="KFN09819.1"/>
    </source>
</evidence>